<evidence type="ECO:0000313" key="5">
    <source>
        <dbReference type="Proteomes" id="UP001187682"/>
    </source>
</evidence>
<evidence type="ECO:0000259" key="3">
    <source>
        <dbReference type="PROSITE" id="PS50011"/>
    </source>
</evidence>
<dbReference type="Gene3D" id="1.10.510.10">
    <property type="entry name" value="Transferase(Phosphotransferase) domain 1"/>
    <property type="match status" value="1"/>
</dbReference>
<dbReference type="GO" id="GO:0005524">
    <property type="term" value="F:ATP binding"/>
    <property type="evidence" value="ECO:0007669"/>
    <property type="project" value="InterPro"/>
</dbReference>
<dbReference type="Gene3D" id="3.90.1300.10">
    <property type="entry name" value="Amidase signature (AS) domain"/>
    <property type="match status" value="2"/>
</dbReference>
<comment type="similarity">
    <text evidence="1">Belongs to the amidase family.</text>
</comment>
<dbReference type="SUPFAM" id="SSF75304">
    <property type="entry name" value="Amidase signature (AS) enzymes"/>
    <property type="match status" value="1"/>
</dbReference>
<dbReference type="InterPro" id="IPR011009">
    <property type="entry name" value="Kinase-like_dom_sf"/>
</dbReference>
<name>A0AAE8SRN0_9PEZI</name>
<organism evidence="4 5">
    <name type="scientific">Cephalotrichum gorgonifer</name>
    <dbReference type="NCBI Taxonomy" id="2041049"/>
    <lineage>
        <taxon>Eukaryota</taxon>
        <taxon>Fungi</taxon>
        <taxon>Dikarya</taxon>
        <taxon>Ascomycota</taxon>
        <taxon>Pezizomycotina</taxon>
        <taxon>Sordariomycetes</taxon>
        <taxon>Hypocreomycetidae</taxon>
        <taxon>Microascales</taxon>
        <taxon>Microascaceae</taxon>
        <taxon>Cephalotrichum</taxon>
    </lineage>
</organism>
<dbReference type="InterPro" id="IPR036928">
    <property type="entry name" value="AS_sf"/>
</dbReference>
<evidence type="ECO:0000313" key="4">
    <source>
        <dbReference type="EMBL" id="SPN97375.1"/>
    </source>
</evidence>
<dbReference type="InterPro" id="IPR000719">
    <property type="entry name" value="Prot_kinase_dom"/>
</dbReference>
<dbReference type="InterPro" id="IPR023631">
    <property type="entry name" value="Amidase_dom"/>
</dbReference>
<dbReference type="Pfam" id="PF01425">
    <property type="entry name" value="Amidase"/>
    <property type="match status" value="1"/>
</dbReference>
<protein>
    <recommendedName>
        <fullName evidence="3">Protein kinase domain-containing protein</fullName>
    </recommendedName>
</protein>
<keyword evidence="5" id="KW-1185">Reference proteome</keyword>
<feature type="domain" description="Protein kinase" evidence="3">
    <location>
        <begin position="137"/>
        <end position="539"/>
    </location>
</feature>
<proteinExistence type="inferred from homology"/>
<dbReference type="PANTHER" id="PTHR46072">
    <property type="entry name" value="AMIDASE-RELATED-RELATED"/>
    <property type="match status" value="1"/>
</dbReference>
<dbReference type="GO" id="GO:0016787">
    <property type="term" value="F:hydrolase activity"/>
    <property type="evidence" value="ECO:0007669"/>
    <property type="project" value="UniProtKB-KW"/>
</dbReference>
<evidence type="ECO:0000256" key="2">
    <source>
        <dbReference type="ARBA" id="ARBA00022801"/>
    </source>
</evidence>
<accession>A0AAE8SRN0</accession>
<dbReference type="PANTHER" id="PTHR46072:SF8">
    <property type="entry name" value="AMIDASE DOMAIN-CONTAINING PROTEIN"/>
    <property type="match status" value="1"/>
</dbReference>
<gene>
    <name evidence="4" type="ORF">DNG_00889</name>
</gene>
<comment type="caution">
    <text evidence="4">The sequence shown here is derived from an EMBL/GenBank/DDBJ whole genome shotgun (WGS) entry which is preliminary data.</text>
</comment>
<reference evidence="4" key="1">
    <citation type="submission" date="2018-03" db="EMBL/GenBank/DDBJ databases">
        <authorList>
            <person name="Guldener U."/>
        </authorList>
    </citation>
    <scope>NUCLEOTIDE SEQUENCE</scope>
</reference>
<dbReference type="GO" id="GO:0004672">
    <property type="term" value="F:protein kinase activity"/>
    <property type="evidence" value="ECO:0007669"/>
    <property type="project" value="InterPro"/>
</dbReference>
<dbReference type="Proteomes" id="UP001187682">
    <property type="component" value="Unassembled WGS sequence"/>
</dbReference>
<dbReference type="PROSITE" id="PS50011">
    <property type="entry name" value="PROTEIN_KINASE_DOM"/>
    <property type="match status" value="1"/>
</dbReference>
<dbReference type="AlphaFoldDB" id="A0AAE8SRN0"/>
<evidence type="ECO:0000256" key="1">
    <source>
        <dbReference type="ARBA" id="ARBA00009199"/>
    </source>
</evidence>
<dbReference type="SUPFAM" id="SSF56112">
    <property type="entry name" value="Protein kinase-like (PK-like)"/>
    <property type="match status" value="1"/>
</dbReference>
<sequence>MELTPLIVDVLSRPVCLFEHEHVRQYLDTAGLPVEWEDSSLNPKNLPNSLKAIPGHRGWRVDGMTMNGRRLFAIPPIPDAIPLRIDAYILDSDLPSGLRKSLDVSAATVRRHPQHLSSLGLPQFVCQVLDEYTKRTPAFLHEYARLPFGSQLHMRELGQNPQAVGISVVRNDEAERLAKPMSALQQSWGDRVPPHKFPTKVDIMHLRLVRQLHDTVSLVQIPHLYGSSKWIFKSNTTEFDHLYHELEFLLTCPPHPHILGAPRHVVERRSRFGGKRGIVGFIVPYLPTGTLRDTLPLPLSHGGLSTKVKLAISKQVLSALIHVHGEGHTFHSEFRLDNILLTRSRSGGLEAVLCDFEHRENWYEWCPPEVLYPQYLEHLRQSFVGAGNREWKDLVEGWNGLRESWKRPPDDDRVAASNLPWFRLSRDQAERAQVYTYGLFLYAVFEGLSNVRVSLWDEHPAEPLADFPEMRNAPLVIQEIIYRCTIDAPEREQYDPPTDSGVQGPSRLVRVGGYFTMGGSSGRNGSQARMANSTAHEILDESVEWWSGQVRDAWRFVNSDEARYGGLAKSLLLYCLALTLVISCVFVYTRVDPSLTFDWSSDDRGPPKWEKMRDRKVADDIAKIPPDWILDTEAREGVHLQRSIAGEYIESFLDNETLAITSWDVPELVERTTNASISAQDVVTAFSKRAAIAHQLNKSFLEINFDNALTRAKELDAYFQKRGKPIGPLHGLPVTLKDQYHVKGLNTTMGYVGWIDTFEGDKNSPLKGNTESEIVRELESLGAVIIGKFGETRNNILGYNFNPVNQRLSSGGSSGGEGAIQALGGSAIGVASDVGGSISMPASYNGVYSIKPSANRLSFKNVANSGKRTFLPFRASWVIPSLRYVFYSSPSSPRSLGYMIRKYCPFHGGRKSVVQWQPPKHGKADSLHDAIVNADGNYDVPVQLALSGEPFIPELSDSFVNNSASEPLNAICIEKLVQRLWAFRNEYNDYWVSTAALSGTGRPVDALLMPAYASIANTLDYVTIVIPVTFADKTLDQLDPDYKPVRPVDKKNWEAYDPEAYHGAPAGIQIVGRRLEEEKLLAIAQRVVDALAEFREKQAYEYEPGSRNGGRIELVK</sequence>
<dbReference type="EMBL" id="ONZQ02000001">
    <property type="protein sequence ID" value="SPN97375.1"/>
    <property type="molecule type" value="Genomic_DNA"/>
</dbReference>
<keyword evidence="2" id="KW-0378">Hydrolase</keyword>